<dbReference type="KEGG" id="sgn:SGRA_0598"/>
<name>H6KZ53_SAPGL</name>
<protein>
    <recommendedName>
        <fullName evidence="1">DUF6268 domain-containing protein</fullName>
    </recommendedName>
</protein>
<dbReference type="Pfam" id="PF19783">
    <property type="entry name" value="DUF6268"/>
    <property type="match status" value="1"/>
</dbReference>
<dbReference type="Proteomes" id="UP000007519">
    <property type="component" value="Chromosome"/>
</dbReference>
<evidence type="ECO:0000313" key="3">
    <source>
        <dbReference type="Proteomes" id="UP000007519"/>
    </source>
</evidence>
<gene>
    <name evidence="2" type="ordered locus">SGRA_0598</name>
</gene>
<reference evidence="2 3" key="1">
    <citation type="journal article" date="2012" name="Stand. Genomic Sci.">
        <title>Complete genome sequencing and analysis of Saprospira grandis str. Lewin, a predatory marine bacterium.</title>
        <authorList>
            <person name="Saw J.H."/>
            <person name="Yuryev A."/>
            <person name="Kanbe M."/>
            <person name="Hou S."/>
            <person name="Young A.G."/>
            <person name="Aizawa S."/>
            <person name="Alam M."/>
        </authorList>
    </citation>
    <scope>NUCLEOTIDE SEQUENCE [LARGE SCALE GENOMIC DNA]</scope>
    <source>
        <strain evidence="2 3">Lewin</strain>
    </source>
</reference>
<proteinExistence type="predicted"/>
<organism evidence="2 3">
    <name type="scientific">Saprospira grandis (strain Lewin)</name>
    <dbReference type="NCBI Taxonomy" id="984262"/>
    <lineage>
        <taxon>Bacteria</taxon>
        <taxon>Pseudomonadati</taxon>
        <taxon>Bacteroidota</taxon>
        <taxon>Saprospiria</taxon>
        <taxon>Saprospirales</taxon>
        <taxon>Saprospiraceae</taxon>
        <taxon>Saprospira</taxon>
    </lineage>
</organism>
<dbReference type="HOGENOM" id="CLU_816094_0_0_10"/>
<dbReference type="RefSeq" id="WP_014373581.1">
    <property type="nucleotide sequence ID" value="NC_016940.1"/>
</dbReference>
<evidence type="ECO:0000259" key="1">
    <source>
        <dbReference type="Pfam" id="PF19783"/>
    </source>
</evidence>
<evidence type="ECO:0000313" key="2">
    <source>
        <dbReference type="EMBL" id="AFC23337.1"/>
    </source>
</evidence>
<sequence length="340" mass="38979">MSKLALYIFGLGLCCSWSSLGAQSFILQRFFQPSLQLNADYQLPSTEQLAEPHIARFSAQLVVPIKSKLGLGLRWNKIWKVRKWQDLIKVGKVNAYQIFWTFKPQFTQLYPQAGLADSLRFMQPNGQQALGLQTGITGIHLIPKWRLLFYSINVGMQQDISQLDRSRPYFQGAIGVVNFKRIFYYWYYGLAVSASADQAFPVLALPFIGTDLRLGKKTWWNITLPLQTRFQYKFSRQTKLDLLASLGSTGMGYPHPRNGQRIYFQQLHLRTGLAFHLKSSSGWKFYLEGGYMPYRQLDILGQDNLVLPKLGPSPYFACSLYYGLRQKSLLGDKLQGLLNF</sequence>
<dbReference type="AlphaFoldDB" id="H6KZ53"/>
<dbReference type="OrthoDB" id="1489427at2"/>
<keyword evidence="3" id="KW-1185">Reference proteome</keyword>
<feature type="domain" description="DUF6268" evidence="1">
    <location>
        <begin position="141"/>
        <end position="322"/>
    </location>
</feature>
<dbReference type="InterPro" id="IPR046235">
    <property type="entry name" value="DUF6268"/>
</dbReference>
<accession>H6KZ53</accession>
<dbReference type="EMBL" id="CP002831">
    <property type="protein sequence ID" value="AFC23337.1"/>
    <property type="molecule type" value="Genomic_DNA"/>
</dbReference>
<dbReference type="STRING" id="984262.SGRA_0598"/>